<dbReference type="InterPro" id="IPR016024">
    <property type="entry name" value="ARM-type_fold"/>
</dbReference>
<dbReference type="Pfam" id="PF20168">
    <property type="entry name" value="PDS5"/>
    <property type="match status" value="1"/>
</dbReference>
<keyword evidence="4" id="KW-0539">Nucleus</keyword>
<dbReference type="CDD" id="cd19953">
    <property type="entry name" value="PDS5"/>
    <property type="match status" value="1"/>
</dbReference>
<comment type="subcellular location">
    <subcellularLocation>
        <location evidence="1">Nucleus</location>
    </subcellularLocation>
</comment>
<dbReference type="GO" id="GO:0035825">
    <property type="term" value="P:homologous recombination"/>
    <property type="evidence" value="ECO:0007669"/>
    <property type="project" value="UniProtKB-ARBA"/>
</dbReference>
<dbReference type="Proteomes" id="UP000824469">
    <property type="component" value="Unassembled WGS sequence"/>
</dbReference>
<comment type="caution">
    <text evidence="7">The sequence shown here is derived from an EMBL/GenBank/DDBJ whole genome shotgun (WGS) entry which is preliminary data.</text>
</comment>
<dbReference type="InterPro" id="IPR011989">
    <property type="entry name" value="ARM-like"/>
</dbReference>
<dbReference type="GO" id="GO:0007064">
    <property type="term" value="P:mitotic sister chromatid cohesion"/>
    <property type="evidence" value="ECO:0007669"/>
    <property type="project" value="InterPro"/>
</dbReference>
<dbReference type="PANTHER" id="PTHR12663:SF0">
    <property type="entry name" value="PRECOCIOUS DISSOCIATION OF SISTERS 5, ISOFORM A"/>
    <property type="match status" value="1"/>
</dbReference>
<name>A0AA38F4I6_TAXCH</name>
<dbReference type="Gene3D" id="1.25.10.10">
    <property type="entry name" value="Leucine-rich Repeat Variant"/>
    <property type="match status" value="1"/>
</dbReference>
<feature type="compositionally biased region" description="Basic residues" evidence="6">
    <location>
        <begin position="1275"/>
        <end position="1284"/>
    </location>
</feature>
<keyword evidence="5" id="KW-0131">Cell cycle</keyword>
<evidence type="ECO:0000256" key="6">
    <source>
        <dbReference type="SAM" id="MobiDB-lite"/>
    </source>
</evidence>
<gene>
    <name evidence="7" type="ORF">KI387_031604</name>
</gene>
<dbReference type="GO" id="GO:0005634">
    <property type="term" value="C:nucleus"/>
    <property type="evidence" value="ECO:0007669"/>
    <property type="project" value="UniProtKB-SubCell"/>
</dbReference>
<accession>A0AA38F4I6</accession>
<feature type="compositionally biased region" description="Polar residues" evidence="6">
    <location>
        <begin position="1233"/>
        <end position="1246"/>
    </location>
</feature>
<proteinExistence type="predicted"/>
<evidence type="ECO:0000256" key="1">
    <source>
        <dbReference type="ARBA" id="ARBA00004123"/>
    </source>
</evidence>
<evidence type="ECO:0000256" key="5">
    <source>
        <dbReference type="ARBA" id="ARBA00023306"/>
    </source>
</evidence>
<keyword evidence="2" id="KW-0132">Cell division</keyword>
<keyword evidence="8" id="KW-1185">Reference proteome</keyword>
<dbReference type="InterPro" id="IPR039776">
    <property type="entry name" value="Pds5"/>
</dbReference>
<reference evidence="7 8" key="1">
    <citation type="journal article" date="2021" name="Nat. Plants">
        <title>The Taxus genome provides insights into paclitaxel biosynthesis.</title>
        <authorList>
            <person name="Xiong X."/>
            <person name="Gou J."/>
            <person name="Liao Q."/>
            <person name="Li Y."/>
            <person name="Zhou Q."/>
            <person name="Bi G."/>
            <person name="Li C."/>
            <person name="Du R."/>
            <person name="Wang X."/>
            <person name="Sun T."/>
            <person name="Guo L."/>
            <person name="Liang H."/>
            <person name="Lu P."/>
            <person name="Wu Y."/>
            <person name="Zhang Z."/>
            <person name="Ro D.K."/>
            <person name="Shang Y."/>
            <person name="Huang S."/>
            <person name="Yan J."/>
        </authorList>
    </citation>
    <scope>NUCLEOTIDE SEQUENCE [LARGE SCALE GENOMIC DNA]</scope>
    <source>
        <strain evidence="7">Ta-2019</strain>
    </source>
</reference>
<dbReference type="EMBL" id="JAHRHJ020003813">
    <property type="protein sequence ID" value="KAH9287487.1"/>
    <property type="molecule type" value="Genomic_DNA"/>
</dbReference>
<keyword evidence="3" id="KW-0498">Mitosis</keyword>
<dbReference type="SUPFAM" id="SSF48371">
    <property type="entry name" value="ARM repeat"/>
    <property type="match status" value="1"/>
</dbReference>
<evidence type="ECO:0000256" key="4">
    <source>
        <dbReference type="ARBA" id="ARBA00023242"/>
    </source>
</evidence>
<evidence type="ECO:0000256" key="2">
    <source>
        <dbReference type="ARBA" id="ARBA00022618"/>
    </source>
</evidence>
<sequence>MANQLEQLMLEAGRRLHHPPHSKDALIKILKQMASYLSEVDQSPSQVMSKAMRPSMNALVAPELLGHRDKDVVLLVAICISEIMRITAPEAPYSDDVLRDIFHLIVGIFRGLDEISNPSFGRRVSILETVARIRSCVVMLDLECDDLIIDMFHIFFFVVSEAHPENVLKSMQFIMTLILDESDNITEQLLAIVLASLGREKGDVSPASRRLGMSVLEKCAITLEPYVHHFIESAKSSEENSQSVLYPHYYDIIYDIYQCAPHMLEGVIPNMKQELMTDKLDVRLSSVKLLGRLFAIPGHPLPELFQPLFSEFLRRFIDKDVEVRLSVVEHAKECLLSNPFRHEAADIISALSARLLDHDENVRKQAIAAICDVANYALKSIPVDTIRHVAERLRDKAIFVRMYTLERLAEIYKVYCSKISDGSINDYEFEWIPQKIIICCYDKNFRPQAIEFVFSESLFPSDLSVVDRVKHWILMHSKFEKFEAKALEGVLAQKQRLQQEMQSYLLLREKLKEENAPEFEKRILSCFKTMSLSFNDPSKAEESFQKLNQLKDSKIWKALTSLLNPSYTFLQAESIYVDMLERIGDKHPQYEFIKILGAKCSYRIFNKEHLKEMFKEIAVYKLAGKDDLIKSAMNLLVLFAGFFPCLLEGSEEDLVQLLKEDNECIKEGVVRVLAKVGGLIGEQMTDTTSSIDLLLETLCVEGSRKQAKYAVQALAAITEDAGLKALSVLYKRLVDMLEGGTHLPVILQSLGCIAQNAMPVFETREDDVIQFVCDNLLRQNTSPADVLKTEWEDRSEECLLKIYGVKALVKSYLPKKDAHLRQRVEALLGILARVLMFGEISDDVKSSEVDKAHMRLVAAKALLCLSRHWEQQITTELLYLALRISQDPYPEVRREFLGKVHQYLKERTLDQKYACAFVLGISGVDEDNVLEVKQFLVDFVETYHQGEQLRQSYAHSDGSLVTSCPEYVLAYLVHALAHDPKFPAITKDLRAETFESFYRQLHFFLSMFVHRSEDGQSDSGIKRERESLAIIMKIFQSIKCAEDAVDKSKSENLYALCDLGLSITKELIPNLVPSLESRVSISLPRVLYKQFEDSKKMNPKVQETSFTTNLFGFEFFARFQASSTYRVAHSIPDQTSKDGIDENITKGSCKDEFEEPLRVLMNSGNLQGIRKQNNSGSRRYTNVADLLKVCGNKDSVNLHEAAKDQIDKTSQSPENFKLSVQVSNGIKDRRDCASNQATIHNTTNTDAEMMISPKKKRGQASKEAEGVTRLESRQPKRRRQKGSGKRSDVKEESNPEGLVTGKTEIVSTNLNGAEEKHFESYSSQNLELTKDFLWKVSGLDVSRNNSPKTVQKSLPGTQKAFRDAETLEASQHARLPKKKLADLPESAAKVSSDSLKSRVTYRKPLKKKSISGLQKTPVKLKKEKIDYEKLAGYRIKVWWPLDK</sequence>
<evidence type="ECO:0000313" key="8">
    <source>
        <dbReference type="Proteomes" id="UP000824469"/>
    </source>
</evidence>
<dbReference type="GO" id="GO:0006281">
    <property type="term" value="P:DNA repair"/>
    <property type="evidence" value="ECO:0007669"/>
    <property type="project" value="TreeGrafter"/>
</dbReference>
<dbReference type="PANTHER" id="PTHR12663">
    <property type="entry name" value="ANDROGEN INDUCED INHIBITOR OF PROLIFERATION AS3 / PDS5-RELATED"/>
    <property type="match status" value="1"/>
</dbReference>
<evidence type="ECO:0000256" key="3">
    <source>
        <dbReference type="ARBA" id="ARBA00022776"/>
    </source>
</evidence>
<dbReference type="GO" id="GO:0051301">
    <property type="term" value="P:cell division"/>
    <property type="evidence" value="ECO:0007669"/>
    <property type="project" value="UniProtKB-KW"/>
</dbReference>
<dbReference type="OMA" id="ECYQVRE"/>
<evidence type="ECO:0000313" key="7">
    <source>
        <dbReference type="EMBL" id="KAH9287487.1"/>
    </source>
</evidence>
<organism evidence="7 8">
    <name type="scientific">Taxus chinensis</name>
    <name type="common">Chinese yew</name>
    <name type="synonym">Taxus wallichiana var. chinensis</name>
    <dbReference type="NCBI Taxonomy" id="29808"/>
    <lineage>
        <taxon>Eukaryota</taxon>
        <taxon>Viridiplantae</taxon>
        <taxon>Streptophyta</taxon>
        <taxon>Embryophyta</taxon>
        <taxon>Tracheophyta</taxon>
        <taxon>Spermatophyta</taxon>
        <taxon>Pinopsida</taxon>
        <taxon>Pinidae</taxon>
        <taxon>Conifers II</taxon>
        <taxon>Cupressales</taxon>
        <taxon>Taxaceae</taxon>
        <taxon>Taxus</taxon>
    </lineage>
</organism>
<feature type="non-terminal residue" evidence="7">
    <location>
        <position position="1443"/>
    </location>
</feature>
<evidence type="ECO:0008006" key="9">
    <source>
        <dbReference type="Google" id="ProtNLM"/>
    </source>
</evidence>
<protein>
    <recommendedName>
        <fullName evidence="9">Sister chromatid cohesion protein PDS5 homolog A</fullName>
    </recommendedName>
</protein>
<feature type="compositionally biased region" description="Basic and acidic residues" evidence="6">
    <location>
        <begin position="1260"/>
        <end position="1274"/>
    </location>
</feature>
<feature type="region of interest" description="Disordered" evidence="6">
    <location>
        <begin position="1227"/>
        <end position="1303"/>
    </location>
</feature>
<dbReference type="GO" id="GO:0000785">
    <property type="term" value="C:chromatin"/>
    <property type="evidence" value="ECO:0007669"/>
    <property type="project" value="TreeGrafter"/>
</dbReference>